<evidence type="ECO:0000313" key="3">
    <source>
        <dbReference type="Proteomes" id="UP000252884"/>
    </source>
</evidence>
<proteinExistence type="predicted"/>
<dbReference type="AlphaFoldDB" id="A0A368XTJ0"/>
<sequence length="142" mass="15287">MRVAATACLALLLAGWAQAQGADATPACPAPHELRALHLYGTWRAQWQGDAAPGATLQLERHPELGDSVRGRVERDGITALLAGDVDDGDLTLEESRDGKRISATWIGRVDPDSCGKLIRGTWTDADTEAKRGFELRRAAGW</sequence>
<name>A0A368XTJ0_9BURK</name>
<evidence type="ECO:0000256" key="1">
    <source>
        <dbReference type="SAM" id="SignalP"/>
    </source>
</evidence>
<reference evidence="2 3" key="1">
    <citation type="submission" date="2018-07" db="EMBL/GenBank/DDBJ databases">
        <title>Genomic Encyclopedia of Type Strains, Phase IV (KMG-IV): sequencing the most valuable type-strain genomes for metagenomic binning, comparative biology and taxonomic classification.</title>
        <authorList>
            <person name="Goeker M."/>
        </authorList>
    </citation>
    <scope>NUCLEOTIDE SEQUENCE [LARGE SCALE GENOMIC DNA]</scope>
    <source>
        <strain evidence="2 3">DSM 21634</strain>
    </source>
</reference>
<gene>
    <name evidence="2" type="ORF">DES41_104189</name>
</gene>
<organism evidence="2 3">
    <name type="scientific">Pseudorhodoferax soli</name>
    <dbReference type="NCBI Taxonomy" id="545864"/>
    <lineage>
        <taxon>Bacteria</taxon>
        <taxon>Pseudomonadati</taxon>
        <taxon>Pseudomonadota</taxon>
        <taxon>Betaproteobacteria</taxon>
        <taxon>Burkholderiales</taxon>
        <taxon>Comamonadaceae</taxon>
    </lineage>
</organism>
<dbReference type="EMBL" id="QPJK01000004">
    <property type="protein sequence ID" value="RCW71370.1"/>
    <property type="molecule type" value="Genomic_DNA"/>
</dbReference>
<evidence type="ECO:0000313" key="2">
    <source>
        <dbReference type="EMBL" id="RCW71370.1"/>
    </source>
</evidence>
<feature type="signal peptide" evidence="1">
    <location>
        <begin position="1"/>
        <end position="19"/>
    </location>
</feature>
<protein>
    <submittedName>
        <fullName evidence="2">Uncharacterized protein</fullName>
    </submittedName>
</protein>
<accession>A0A368XTJ0</accession>
<dbReference type="Proteomes" id="UP000252884">
    <property type="component" value="Unassembled WGS sequence"/>
</dbReference>
<keyword evidence="1" id="KW-0732">Signal</keyword>
<keyword evidence="3" id="KW-1185">Reference proteome</keyword>
<comment type="caution">
    <text evidence="2">The sequence shown here is derived from an EMBL/GenBank/DDBJ whole genome shotgun (WGS) entry which is preliminary data.</text>
</comment>
<dbReference type="RefSeq" id="WP_114468606.1">
    <property type="nucleotide sequence ID" value="NZ_QPJK01000004.1"/>
</dbReference>
<feature type="chain" id="PRO_5016976070" evidence="1">
    <location>
        <begin position="20"/>
        <end position="142"/>
    </location>
</feature>
<dbReference type="OrthoDB" id="8909437at2"/>